<dbReference type="Pfam" id="PF14322">
    <property type="entry name" value="SusD-like_3"/>
    <property type="match status" value="1"/>
</dbReference>
<dbReference type="InterPro" id="IPR012944">
    <property type="entry name" value="SusD_RagB_dom"/>
</dbReference>
<sequence>MKKFKIKNADATRLFLGLALIAMNVRCKTEFLEKTPLNILSPETVFSTTGNAYAAINGMHRRMYSQWYGNQAMGGMSGNMIYMDALGEDMVMTAIANGFWIAQYRWLGHRDVNNSTLRANYGFFYALIANANAILVNIDQANGPQEDRDFIKAQAYTYRAWAYFNLVQMFGRRYEAGGNNTSMGMSLVTQPHDAAVPRSTVEQTYEQINDDLDQAMSLFEGGTMRPHKSHLTMNVAKGVKARVALTQGCYRLAAQMAKEAREGFPLMNRQEYMAGFSNIGNGEWIWGIQQREDQTTYFYSFFAYLGNFSSTNTRGNPKAINAWLYDQISESDIRKQLWDPTGSNSSFPHPVNGVRRPYMSRKFLLENPGNSNGDLCFMRAAEMLLIEAECLARLGEDDEAAAILYTLVNSRDPAYQRSSSTGETLVQEILIQRRIELWGEGFRWYDLKRLDASLNRNGANHIATIAQVFDVPAGSALWQFVIPQLEIDYTLGVVRQNPL</sequence>
<dbReference type="InterPro" id="IPR011990">
    <property type="entry name" value="TPR-like_helical_dom_sf"/>
</dbReference>
<dbReference type="Proteomes" id="UP000620550">
    <property type="component" value="Unassembled WGS sequence"/>
</dbReference>
<keyword evidence="5" id="KW-0998">Cell outer membrane</keyword>
<dbReference type="EMBL" id="BNAF01000003">
    <property type="protein sequence ID" value="GHE28535.1"/>
    <property type="molecule type" value="Genomic_DNA"/>
</dbReference>
<evidence type="ECO:0000256" key="2">
    <source>
        <dbReference type="ARBA" id="ARBA00006275"/>
    </source>
</evidence>
<evidence type="ECO:0000256" key="3">
    <source>
        <dbReference type="ARBA" id="ARBA00022729"/>
    </source>
</evidence>
<feature type="domain" description="RagB/SusD" evidence="6">
    <location>
        <begin position="358"/>
        <end position="467"/>
    </location>
</feature>
<name>A0ABQ3HRK5_9SPHI</name>
<comment type="similarity">
    <text evidence="2">Belongs to the SusD family.</text>
</comment>
<reference evidence="9" key="1">
    <citation type="journal article" date="2019" name="Int. J. Syst. Evol. Microbiol.">
        <title>The Global Catalogue of Microorganisms (GCM) 10K type strain sequencing project: providing services to taxonomists for standard genome sequencing and annotation.</title>
        <authorList>
            <consortium name="The Broad Institute Genomics Platform"/>
            <consortium name="The Broad Institute Genome Sequencing Center for Infectious Disease"/>
            <person name="Wu L."/>
            <person name="Ma J."/>
        </authorList>
    </citation>
    <scope>NUCLEOTIDE SEQUENCE [LARGE SCALE GENOMIC DNA]</scope>
    <source>
        <strain evidence="9">CGMCC 1.12966</strain>
    </source>
</reference>
<evidence type="ECO:0000259" key="6">
    <source>
        <dbReference type="Pfam" id="PF07980"/>
    </source>
</evidence>
<evidence type="ECO:0000313" key="8">
    <source>
        <dbReference type="EMBL" id="GHE28535.1"/>
    </source>
</evidence>
<evidence type="ECO:0000259" key="7">
    <source>
        <dbReference type="Pfam" id="PF14322"/>
    </source>
</evidence>
<evidence type="ECO:0000256" key="4">
    <source>
        <dbReference type="ARBA" id="ARBA00023136"/>
    </source>
</evidence>
<dbReference type="CDD" id="cd08977">
    <property type="entry name" value="SusD"/>
    <property type="match status" value="1"/>
</dbReference>
<dbReference type="RefSeq" id="WP_189625407.1">
    <property type="nucleotide sequence ID" value="NZ_BNAF01000003.1"/>
</dbReference>
<keyword evidence="4" id="KW-0472">Membrane</keyword>
<comment type="subcellular location">
    <subcellularLocation>
        <location evidence="1">Cell outer membrane</location>
    </subcellularLocation>
</comment>
<evidence type="ECO:0000256" key="5">
    <source>
        <dbReference type="ARBA" id="ARBA00023237"/>
    </source>
</evidence>
<gene>
    <name evidence="8" type="ORF">GCM10017764_08730</name>
</gene>
<accession>A0ABQ3HRK5</accession>
<evidence type="ECO:0000256" key="1">
    <source>
        <dbReference type="ARBA" id="ARBA00004442"/>
    </source>
</evidence>
<dbReference type="Pfam" id="PF07980">
    <property type="entry name" value="SusD_RagB"/>
    <property type="match status" value="1"/>
</dbReference>
<organism evidence="8 9">
    <name type="scientific">Sphingobacterium griseoflavum</name>
    <dbReference type="NCBI Taxonomy" id="1474952"/>
    <lineage>
        <taxon>Bacteria</taxon>
        <taxon>Pseudomonadati</taxon>
        <taxon>Bacteroidota</taxon>
        <taxon>Sphingobacteriia</taxon>
        <taxon>Sphingobacteriales</taxon>
        <taxon>Sphingobacteriaceae</taxon>
        <taxon>Sphingobacterium</taxon>
    </lineage>
</organism>
<keyword evidence="9" id="KW-1185">Reference proteome</keyword>
<feature type="domain" description="SusD-like N-terminal" evidence="7">
    <location>
        <begin position="79"/>
        <end position="245"/>
    </location>
</feature>
<dbReference type="InterPro" id="IPR033985">
    <property type="entry name" value="SusD-like_N"/>
</dbReference>
<evidence type="ECO:0000313" key="9">
    <source>
        <dbReference type="Proteomes" id="UP000620550"/>
    </source>
</evidence>
<protein>
    <submittedName>
        <fullName evidence="8">Membrane protein</fullName>
    </submittedName>
</protein>
<proteinExistence type="inferred from homology"/>
<dbReference type="SUPFAM" id="SSF48452">
    <property type="entry name" value="TPR-like"/>
    <property type="match status" value="1"/>
</dbReference>
<comment type="caution">
    <text evidence="8">The sequence shown here is derived from an EMBL/GenBank/DDBJ whole genome shotgun (WGS) entry which is preliminary data.</text>
</comment>
<dbReference type="Gene3D" id="1.25.40.390">
    <property type="match status" value="1"/>
</dbReference>
<keyword evidence="3" id="KW-0732">Signal</keyword>